<dbReference type="Pfam" id="PF01206">
    <property type="entry name" value="TusA"/>
    <property type="match status" value="1"/>
</dbReference>
<comment type="similarity">
    <text evidence="1">Belongs to the sulfur carrier protein TusA family.</text>
</comment>
<dbReference type="EMBL" id="BLRW01000320">
    <property type="protein sequence ID" value="GFP24066.1"/>
    <property type="molecule type" value="Genomic_DNA"/>
</dbReference>
<dbReference type="PANTHER" id="PTHR33279">
    <property type="entry name" value="SULFUR CARRIER PROTEIN YEDF-RELATED"/>
    <property type="match status" value="1"/>
</dbReference>
<dbReference type="PANTHER" id="PTHR33279:SF6">
    <property type="entry name" value="SULFUR CARRIER PROTEIN YEDF-RELATED"/>
    <property type="match status" value="1"/>
</dbReference>
<dbReference type="Proteomes" id="UP000585609">
    <property type="component" value="Unassembled WGS sequence"/>
</dbReference>
<dbReference type="Gene3D" id="3.30.110.40">
    <property type="entry name" value="TusA-like domain"/>
    <property type="match status" value="1"/>
</dbReference>
<evidence type="ECO:0000259" key="2">
    <source>
        <dbReference type="PROSITE" id="PS01148"/>
    </source>
</evidence>
<evidence type="ECO:0000313" key="7">
    <source>
        <dbReference type="Proteomes" id="UP000561271"/>
    </source>
</evidence>
<dbReference type="Proteomes" id="UP000561271">
    <property type="component" value="Unassembled WGS sequence"/>
</dbReference>
<evidence type="ECO:0000313" key="9">
    <source>
        <dbReference type="Proteomes" id="UP000585609"/>
    </source>
</evidence>
<reference evidence="7 8" key="1">
    <citation type="journal article" date="2020" name="Front. Microbiol.">
        <title>Single-cell genomics of novel Actinobacteria with the Wood-Ljungdahl pathway discovered in a serpentinizing system.</title>
        <authorList>
            <person name="Merino N."/>
            <person name="Kawai M."/>
            <person name="Boyd E.S."/>
            <person name="Colman D.R."/>
            <person name="McGlynn S.E."/>
            <person name="Nealson K.H."/>
            <person name="Kurokawa K."/>
            <person name="Hongoh Y."/>
        </authorList>
    </citation>
    <scope>NUCLEOTIDE SEQUENCE [LARGE SCALE GENOMIC DNA]</scope>
    <source>
        <strain evidence="3 9">S09_30</strain>
        <strain evidence="4 10">S34</strain>
        <strain evidence="5 7">S44</strain>
        <strain evidence="6 8">S47</strain>
    </source>
</reference>
<dbReference type="CDD" id="cd00291">
    <property type="entry name" value="SirA_YedF_YeeD"/>
    <property type="match status" value="1"/>
</dbReference>
<dbReference type="Proteomes" id="UP000569018">
    <property type="component" value="Unassembled WGS sequence"/>
</dbReference>
<evidence type="ECO:0000313" key="6">
    <source>
        <dbReference type="EMBL" id="GFP39316.1"/>
    </source>
</evidence>
<evidence type="ECO:0000313" key="8">
    <source>
        <dbReference type="Proteomes" id="UP000569018"/>
    </source>
</evidence>
<gene>
    <name evidence="3" type="ORF">HKBW3S09_01532</name>
    <name evidence="4" type="ORF">HKBW3S34_01611</name>
    <name evidence="5" type="ORF">HKBW3S44_01476</name>
    <name evidence="6" type="ORF">HKBW3S47_01015</name>
</gene>
<evidence type="ECO:0000313" key="5">
    <source>
        <dbReference type="EMBL" id="GFP37796.1"/>
    </source>
</evidence>
<evidence type="ECO:0000313" key="10">
    <source>
        <dbReference type="Proteomes" id="UP000588083"/>
    </source>
</evidence>
<keyword evidence="10" id="KW-1185">Reference proteome</keyword>
<proteinExistence type="inferred from homology"/>
<protein>
    <submittedName>
        <fullName evidence="6">tRNA 2-thiouridine synthesizing protein A</fullName>
    </submittedName>
</protein>
<dbReference type="EMBL" id="BLSD01000044">
    <property type="protein sequence ID" value="GFP39316.1"/>
    <property type="molecule type" value="Genomic_DNA"/>
</dbReference>
<evidence type="ECO:0000256" key="1">
    <source>
        <dbReference type="ARBA" id="ARBA00008984"/>
    </source>
</evidence>
<dbReference type="PROSITE" id="PS01148">
    <property type="entry name" value="UPF0033"/>
    <property type="match status" value="1"/>
</dbReference>
<name>A0A6V8Q7E3_9ACTN</name>
<dbReference type="Proteomes" id="UP000588083">
    <property type="component" value="Unassembled WGS sequence"/>
</dbReference>
<evidence type="ECO:0000313" key="3">
    <source>
        <dbReference type="EMBL" id="GFP24066.1"/>
    </source>
</evidence>
<comment type="caution">
    <text evidence="6">The sequence shown here is derived from an EMBL/GenBank/DDBJ whole genome shotgun (WGS) entry which is preliminary data.</text>
</comment>
<dbReference type="EMBL" id="BLRZ01000091">
    <property type="protein sequence ID" value="GFP30691.1"/>
    <property type="molecule type" value="Genomic_DNA"/>
</dbReference>
<dbReference type="RefSeq" id="WP_176231942.1">
    <property type="nucleotide sequence ID" value="NZ_BLRZ01000091.1"/>
</dbReference>
<dbReference type="SUPFAM" id="SSF64307">
    <property type="entry name" value="SirA-like"/>
    <property type="match status" value="1"/>
</dbReference>
<evidence type="ECO:0000313" key="4">
    <source>
        <dbReference type="EMBL" id="GFP30691.1"/>
    </source>
</evidence>
<dbReference type="InterPro" id="IPR001455">
    <property type="entry name" value="TusA-like"/>
</dbReference>
<accession>A0A6V8Q7E3</accession>
<dbReference type="EMBL" id="BLSC01000167">
    <property type="protein sequence ID" value="GFP37796.1"/>
    <property type="molecule type" value="Genomic_DNA"/>
</dbReference>
<dbReference type="AlphaFoldDB" id="A0A6V8Q7E3"/>
<feature type="domain" description="UPF0033" evidence="2">
    <location>
        <begin position="7"/>
        <end position="31"/>
    </location>
</feature>
<dbReference type="InterPro" id="IPR036868">
    <property type="entry name" value="TusA-like_sf"/>
</dbReference>
<sequence>MEADATVDALGMYCPMPIILTSKKIKELQAGQVLEVNADDEGIKEDMPAWCRSTGNEFLGIEEHEGEYRAYVRKVSQSPG</sequence>
<organism evidence="6 8">
    <name type="scientific">Candidatus Hakubella thermalkaliphila</name>
    <dbReference type="NCBI Taxonomy" id="2754717"/>
    <lineage>
        <taxon>Bacteria</taxon>
        <taxon>Bacillati</taxon>
        <taxon>Actinomycetota</taxon>
        <taxon>Actinomycetota incertae sedis</taxon>
        <taxon>Candidatus Hakubellales</taxon>
        <taxon>Candidatus Hakubellaceae</taxon>
        <taxon>Candidatus Hakubella</taxon>
    </lineage>
</organism>